<proteinExistence type="predicted"/>
<keyword evidence="2" id="KW-0472">Membrane</keyword>
<keyword evidence="4" id="KW-1185">Reference proteome</keyword>
<evidence type="ECO:0000313" key="3">
    <source>
        <dbReference type="EMBL" id="KRK74353.1"/>
    </source>
</evidence>
<dbReference type="Proteomes" id="UP000051804">
    <property type="component" value="Unassembled WGS sequence"/>
</dbReference>
<gene>
    <name evidence="3" type="ORF">FD02_GL000958</name>
</gene>
<evidence type="ECO:0000313" key="4">
    <source>
        <dbReference type="Proteomes" id="UP000051804"/>
    </source>
</evidence>
<keyword evidence="2" id="KW-1133">Transmembrane helix</keyword>
<protein>
    <submittedName>
        <fullName evidence="3">Uncharacterized protein</fullName>
    </submittedName>
</protein>
<organism evidence="3 4">
    <name type="scientific">Lacticaseibacillus nasuensis JCM 17158</name>
    <dbReference type="NCBI Taxonomy" id="1291734"/>
    <lineage>
        <taxon>Bacteria</taxon>
        <taxon>Bacillati</taxon>
        <taxon>Bacillota</taxon>
        <taxon>Bacilli</taxon>
        <taxon>Lactobacillales</taxon>
        <taxon>Lactobacillaceae</taxon>
        <taxon>Lacticaseibacillus</taxon>
    </lineage>
</organism>
<feature type="region of interest" description="Disordered" evidence="1">
    <location>
        <begin position="1"/>
        <end position="30"/>
    </location>
</feature>
<keyword evidence="2" id="KW-0812">Transmembrane</keyword>
<dbReference type="PATRIC" id="fig|1291734.4.peg.984"/>
<feature type="compositionally biased region" description="Low complexity" evidence="1">
    <location>
        <begin position="1"/>
        <end position="12"/>
    </location>
</feature>
<dbReference type="STRING" id="1291734.FD02_GL000958"/>
<sequence length="243" mass="27527">MAVGTVAETATPAPTPPTPEQPSAIKPLPAAPQQPRRIKWRLLLVAAAVVVLVVGGGWWYTHRLFNFKHTRFRQATTYAWQGGHDQVQLGGADPTMLKNDREYFQFLPDGKMYHLYIFKDKGKGQYYNFTVKAGSYRLTKHQLRIKMTGKIYYGADLSMAKLVTKKPHSFTRLGRKYRLRGTYQLGLSHGNMAKYTFVTEKGVHSNDTFKPHAKPVAVAKNGVDVRAIYRHLQKYSEQNGGDQ</sequence>
<name>A0A0R1K140_9LACO</name>
<evidence type="ECO:0000256" key="1">
    <source>
        <dbReference type="SAM" id="MobiDB-lite"/>
    </source>
</evidence>
<dbReference type="AlphaFoldDB" id="A0A0R1K140"/>
<reference evidence="3 4" key="1">
    <citation type="journal article" date="2015" name="Genome Announc.">
        <title>Expanding the biotechnology potential of lactobacilli through comparative genomics of 213 strains and associated genera.</title>
        <authorList>
            <person name="Sun Z."/>
            <person name="Harris H.M."/>
            <person name="McCann A."/>
            <person name="Guo C."/>
            <person name="Argimon S."/>
            <person name="Zhang W."/>
            <person name="Yang X."/>
            <person name="Jeffery I.B."/>
            <person name="Cooney J.C."/>
            <person name="Kagawa T.F."/>
            <person name="Liu W."/>
            <person name="Song Y."/>
            <person name="Salvetti E."/>
            <person name="Wrobel A."/>
            <person name="Rasinkangas P."/>
            <person name="Parkhill J."/>
            <person name="Rea M.C."/>
            <person name="O'Sullivan O."/>
            <person name="Ritari J."/>
            <person name="Douillard F.P."/>
            <person name="Paul Ross R."/>
            <person name="Yang R."/>
            <person name="Briner A.E."/>
            <person name="Felis G.E."/>
            <person name="de Vos W.M."/>
            <person name="Barrangou R."/>
            <person name="Klaenhammer T.R."/>
            <person name="Caufield P.W."/>
            <person name="Cui Y."/>
            <person name="Zhang H."/>
            <person name="O'Toole P.W."/>
        </authorList>
    </citation>
    <scope>NUCLEOTIDE SEQUENCE [LARGE SCALE GENOMIC DNA]</scope>
    <source>
        <strain evidence="3 4">JCM 17158</strain>
    </source>
</reference>
<comment type="caution">
    <text evidence="3">The sequence shown here is derived from an EMBL/GenBank/DDBJ whole genome shotgun (WGS) entry which is preliminary data.</text>
</comment>
<accession>A0A0R1K140</accession>
<evidence type="ECO:0000256" key="2">
    <source>
        <dbReference type="SAM" id="Phobius"/>
    </source>
</evidence>
<feature type="transmembrane region" description="Helical" evidence="2">
    <location>
        <begin position="42"/>
        <end position="61"/>
    </location>
</feature>
<dbReference type="EMBL" id="AZDJ01000001">
    <property type="protein sequence ID" value="KRK74353.1"/>
    <property type="molecule type" value="Genomic_DNA"/>
</dbReference>